<dbReference type="RefSeq" id="WP_058452501.1">
    <property type="nucleotide sequence ID" value="NZ_CAAAIB010000004.1"/>
</dbReference>
<dbReference type="InterPro" id="IPR011250">
    <property type="entry name" value="OMP/PagP_B-barrel"/>
</dbReference>
<dbReference type="OrthoDB" id="5635554at2"/>
<dbReference type="Pfam" id="PF13505">
    <property type="entry name" value="OMP_b-brl"/>
    <property type="match status" value="1"/>
</dbReference>
<name>A0A0W0W167_9GAMM</name>
<evidence type="ECO:0000313" key="4">
    <source>
        <dbReference type="Proteomes" id="UP000054908"/>
    </source>
</evidence>
<dbReference type="EMBL" id="LNYL01000042">
    <property type="protein sequence ID" value="KTD25981.1"/>
    <property type="molecule type" value="Genomic_DNA"/>
</dbReference>
<comment type="caution">
    <text evidence="3">The sequence shown here is derived from an EMBL/GenBank/DDBJ whole genome shotgun (WGS) entry which is preliminary data.</text>
</comment>
<reference evidence="3 4" key="1">
    <citation type="submission" date="2015-11" db="EMBL/GenBank/DDBJ databases">
        <title>Genomic analysis of 38 Legionella species identifies large and diverse effector repertoires.</title>
        <authorList>
            <person name="Burstein D."/>
            <person name="Amaro F."/>
            <person name="Zusman T."/>
            <person name="Lifshitz Z."/>
            <person name="Cohen O."/>
            <person name="Gilbert J.A."/>
            <person name="Pupko T."/>
            <person name="Shuman H.A."/>
            <person name="Segal G."/>
        </authorList>
    </citation>
    <scope>NUCLEOTIDE SEQUENCE [LARGE SCALE GENOMIC DNA]</scope>
    <source>
        <strain evidence="3 4">PX-1-G2-E2</strain>
    </source>
</reference>
<dbReference type="STRING" id="466.Lmac_1752"/>
<dbReference type="Gene3D" id="2.40.160.20">
    <property type="match status" value="1"/>
</dbReference>
<dbReference type="AlphaFoldDB" id="A0A0W0W167"/>
<keyword evidence="1" id="KW-0732">Signal</keyword>
<dbReference type="Proteomes" id="UP000054908">
    <property type="component" value="Unassembled WGS sequence"/>
</dbReference>
<evidence type="ECO:0000313" key="3">
    <source>
        <dbReference type="EMBL" id="KTD25981.1"/>
    </source>
</evidence>
<dbReference type="PATRIC" id="fig|466.6.peg.1842"/>
<accession>A0A0W0W167</accession>
<dbReference type="SUPFAM" id="SSF56925">
    <property type="entry name" value="OMPA-like"/>
    <property type="match status" value="1"/>
</dbReference>
<keyword evidence="4" id="KW-1185">Reference proteome</keyword>
<evidence type="ECO:0000256" key="1">
    <source>
        <dbReference type="ARBA" id="ARBA00022729"/>
    </source>
</evidence>
<sequence>MVFSLKHAGIAVVFLGSFSFYSLVFSSSLGKAKLEFTGELGVNHLQLGNSSYQITETETDNLHQTHNPVVGQFSLGVGYFFPFSRTASPATQWQWFSGLRAALNLHYFDHDFFNNEIRGQIEQYQDPTMNNYLYGISIANARLMFNVALTLATLKKFSLFVSGGIGSTWTKLRYDDEPVLGVEAGALSLSSYKKTGFAAEGGVGIAYQIKENTHLLLQYLYADLGTVRTANTGILDGEFAVIGPARFHLRSQGISLGIRINP</sequence>
<protein>
    <recommendedName>
        <fullName evidence="2">Outer membrane protein beta-barrel domain-containing protein</fullName>
    </recommendedName>
</protein>
<feature type="domain" description="Outer membrane protein beta-barrel" evidence="2">
    <location>
        <begin position="33"/>
        <end position="229"/>
    </location>
</feature>
<proteinExistence type="predicted"/>
<organism evidence="3 4">
    <name type="scientific">Legionella maceachernii</name>
    <dbReference type="NCBI Taxonomy" id="466"/>
    <lineage>
        <taxon>Bacteria</taxon>
        <taxon>Pseudomonadati</taxon>
        <taxon>Pseudomonadota</taxon>
        <taxon>Gammaproteobacteria</taxon>
        <taxon>Legionellales</taxon>
        <taxon>Legionellaceae</taxon>
        <taxon>Legionella</taxon>
    </lineage>
</organism>
<gene>
    <name evidence="3" type="ORF">Lmac_1752</name>
</gene>
<dbReference type="InterPro" id="IPR027385">
    <property type="entry name" value="Beta-barrel_OMP"/>
</dbReference>
<evidence type="ECO:0000259" key="2">
    <source>
        <dbReference type="Pfam" id="PF13505"/>
    </source>
</evidence>